<reference evidence="1" key="1">
    <citation type="journal article" date="2021" name="PeerJ">
        <title>Extensive microbial diversity within the chicken gut microbiome revealed by metagenomics and culture.</title>
        <authorList>
            <person name="Gilroy R."/>
            <person name="Ravi A."/>
            <person name="Getino M."/>
            <person name="Pursley I."/>
            <person name="Horton D.L."/>
            <person name="Alikhan N.F."/>
            <person name="Baker D."/>
            <person name="Gharbi K."/>
            <person name="Hall N."/>
            <person name="Watson M."/>
            <person name="Adriaenssens E.M."/>
            <person name="Foster-Nyarko E."/>
            <person name="Jarju S."/>
            <person name="Secka A."/>
            <person name="Antonio M."/>
            <person name="Oren A."/>
            <person name="Chaudhuri R.R."/>
            <person name="La Ragione R."/>
            <person name="Hildebrand F."/>
            <person name="Pallen M.J."/>
        </authorList>
    </citation>
    <scope>NUCLEOTIDE SEQUENCE</scope>
    <source>
        <strain evidence="1">CHK178-16964</strain>
    </source>
</reference>
<name>A0A9D2HEL6_9FIRM</name>
<dbReference type="EMBL" id="DWZA01000004">
    <property type="protein sequence ID" value="HJA70011.1"/>
    <property type="molecule type" value="Genomic_DNA"/>
</dbReference>
<comment type="caution">
    <text evidence="1">The sequence shown here is derived from an EMBL/GenBank/DDBJ whole genome shotgun (WGS) entry which is preliminary data.</text>
</comment>
<accession>A0A9D2HEL6</accession>
<reference evidence="1" key="2">
    <citation type="submission" date="2021-04" db="EMBL/GenBank/DDBJ databases">
        <authorList>
            <person name="Gilroy R."/>
        </authorList>
    </citation>
    <scope>NUCLEOTIDE SEQUENCE</scope>
    <source>
        <strain evidence="1">CHK178-16964</strain>
    </source>
</reference>
<organism evidence="1 2">
    <name type="scientific">Candidatus Lachnoclostridium stercoravium</name>
    <dbReference type="NCBI Taxonomy" id="2838633"/>
    <lineage>
        <taxon>Bacteria</taxon>
        <taxon>Bacillati</taxon>
        <taxon>Bacillota</taxon>
        <taxon>Clostridia</taxon>
        <taxon>Lachnospirales</taxon>
        <taxon>Lachnospiraceae</taxon>
    </lineage>
</organism>
<gene>
    <name evidence="1" type="ORF">IAA07_00335</name>
</gene>
<dbReference type="Proteomes" id="UP000823900">
    <property type="component" value="Unassembled WGS sequence"/>
</dbReference>
<sequence>MRKDEIIGSYEEEDLENGIPEKIQRGWSGEGWIYKNYPAFERGEEVCYIPENSNYGYVREDFLNLSLGQEDIAKEMFASCRWQDPGTWLEDQFAAGELAACPVCGKIYQSYDRENCPICGGRKNEV</sequence>
<proteinExistence type="predicted"/>
<protein>
    <submittedName>
        <fullName evidence="1">Uncharacterized protein</fullName>
    </submittedName>
</protein>
<dbReference type="AlphaFoldDB" id="A0A9D2HEL6"/>
<evidence type="ECO:0000313" key="1">
    <source>
        <dbReference type="EMBL" id="HJA70011.1"/>
    </source>
</evidence>
<evidence type="ECO:0000313" key="2">
    <source>
        <dbReference type="Proteomes" id="UP000823900"/>
    </source>
</evidence>